<proteinExistence type="predicted"/>
<dbReference type="SMR" id="A2DQ72"/>
<dbReference type="GO" id="GO:0005886">
    <property type="term" value="C:plasma membrane"/>
    <property type="evidence" value="ECO:0000318"/>
    <property type="project" value="GO_Central"/>
</dbReference>
<dbReference type="Proteomes" id="UP000001542">
    <property type="component" value="Unassembled WGS sequence"/>
</dbReference>
<sequence length="836" mass="95121">MEDIIISGAKSRGEVPRYVTPVYDLIAKDDKYLLISNSRLTYINKKDNLPIVSYSWFKSSKMQVTEDTVDLLFGTFRVYFETEKVPQIQTILLDIIPRILRPTELISFGYFESPDERPPPTPNSALLRLTEKAKLNNTQISKNTLDKITEILTYSTEHVDFSKFENQIEGMQLLFDILPLCSSVTSIKTYSTDKIDVFDLLSTLVCESCYLENIEIDGPITKHYDSFLRHLSRNKEIPLQGLSFSNTNLNETNLRSLAKCLSDKYICSIAFRNAFLENTYPSFYNNFLPTIGKQLTVLNLDGMKNIDLNSIIKHLGFIEAISIADCSLDIIEILKTFSNSKLEYLKLINMSKNKCSYTATSLPSLPATVNSVQLSNVSWEENSLVSFFSSISSIFLSSIRLDISCSKASSSEWQRLFNVLKNLEIKRLQCLIWDENPVSSRFFTFLTKNPQIDYLSLSGCFSESDGDLIKHLEKFIPFSSLKSLIIQGKSDKFMGANICSLLRCLSTSKTIEYVDLSNSRCRDRGIIEASNLFNCETPIAFLNIDGACPRSPKSLFDFCWKAAGNKRAMAVSFPLKDLRSLHSNGQISDIELSKVTDLFKLPQPTFNEEMSPFESPFEIYREEKKPLFPMYLRPIQPSPEGFRTVDMANTSEGDQTRTELTIEFGEDEIRLVPVENDEKKNKKFTIKKSTDNLLTLESVELKSEDNNPQQTNAAQPQKKRRRVLRKKKTSLPKPPSVSETSGDQSQKSGSQKKKKKVTNSSISSNEISSSVKSSEGQNVKRTKRIRKISKNSSSKTENDKWKFPIPNSFDDVYKKIFIDAEKNNQIDDLLEQIHKL</sequence>
<dbReference type="SUPFAM" id="SSF52047">
    <property type="entry name" value="RNI-like"/>
    <property type="match status" value="1"/>
</dbReference>
<evidence type="ECO:0000313" key="2">
    <source>
        <dbReference type="EMBL" id="EAY17499.1"/>
    </source>
</evidence>
<feature type="compositionally biased region" description="Basic residues" evidence="1">
    <location>
        <begin position="780"/>
        <end position="789"/>
    </location>
</feature>
<feature type="compositionally biased region" description="Basic residues" evidence="1">
    <location>
        <begin position="717"/>
        <end position="730"/>
    </location>
</feature>
<evidence type="ECO:0008006" key="4">
    <source>
        <dbReference type="Google" id="ProtNLM"/>
    </source>
</evidence>
<dbReference type="InParanoid" id="A2DQ72"/>
<dbReference type="OrthoDB" id="10656205at2759"/>
<evidence type="ECO:0000256" key="1">
    <source>
        <dbReference type="SAM" id="MobiDB-lite"/>
    </source>
</evidence>
<dbReference type="KEGG" id="tva:4775516"/>
<dbReference type="EMBL" id="DS113230">
    <property type="protein sequence ID" value="EAY17499.1"/>
    <property type="molecule type" value="Genomic_DNA"/>
</dbReference>
<dbReference type="GO" id="GO:0034315">
    <property type="term" value="P:regulation of Arp2/3 complex-mediated actin nucleation"/>
    <property type="evidence" value="ECO:0000318"/>
    <property type="project" value="GO_Central"/>
</dbReference>
<reference evidence="2" key="1">
    <citation type="submission" date="2006-10" db="EMBL/GenBank/DDBJ databases">
        <authorList>
            <person name="Amadeo P."/>
            <person name="Zhao Q."/>
            <person name="Wortman J."/>
            <person name="Fraser-Liggett C."/>
            <person name="Carlton J."/>
        </authorList>
    </citation>
    <scope>NUCLEOTIDE SEQUENCE</scope>
    <source>
        <strain evidence="2">G3</strain>
    </source>
</reference>
<reference evidence="2" key="2">
    <citation type="journal article" date="2007" name="Science">
        <title>Draft genome sequence of the sexually transmitted pathogen Trichomonas vaginalis.</title>
        <authorList>
            <person name="Carlton J.M."/>
            <person name="Hirt R.P."/>
            <person name="Silva J.C."/>
            <person name="Delcher A.L."/>
            <person name="Schatz M."/>
            <person name="Zhao Q."/>
            <person name="Wortman J.R."/>
            <person name="Bidwell S.L."/>
            <person name="Alsmark U.C.M."/>
            <person name="Besteiro S."/>
            <person name="Sicheritz-Ponten T."/>
            <person name="Noel C.J."/>
            <person name="Dacks J.B."/>
            <person name="Foster P.G."/>
            <person name="Simillion C."/>
            <person name="Van de Peer Y."/>
            <person name="Miranda-Saavedra D."/>
            <person name="Barton G.J."/>
            <person name="Westrop G.D."/>
            <person name="Mueller S."/>
            <person name="Dessi D."/>
            <person name="Fiori P.L."/>
            <person name="Ren Q."/>
            <person name="Paulsen I."/>
            <person name="Zhang H."/>
            <person name="Bastida-Corcuera F.D."/>
            <person name="Simoes-Barbosa A."/>
            <person name="Brown M.T."/>
            <person name="Hayes R.D."/>
            <person name="Mukherjee M."/>
            <person name="Okumura C.Y."/>
            <person name="Schneider R."/>
            <person name="Smith A.J."/>
            <person name="Vanacova S."/>
            <person name="Villalvazo M."/>
            <person name="Haas B.J."/>
            <person name="Pertea M."/>
            <person name="Feldblyum T.V."/>
            <person name="Utterback T.R."/>
            <person name="Shu C.L."/>
            <person name="Osoegawa K."/>
            <person name="de Jong P.J."/>
            <person name="Hrdy I."/>
            <person name="Horvathova L."/>
            <person name="Zubacova Z."/>
            <person name="Dolezal P."/>
            <person name="Malik S.B."/>
            <person name="Logsdon J.M. Jr."/>
            <person name="Henze K."/>
            <person name="Gupta A."/>
            <person name="Wang C.C."/>
            <person name="Dunne R.L."/>
            <person name="Upcroft J.A."/>
            <person name="Upcroft P."/>
            <person name="White O."/>
            <person name="Salzberg S.L."/>
            <person name="Tang P."/>
            <person name="Chiu C.-H."/>
            <person name="Lee Y.-S."/>
            <person name="Embley T.M."/>
            <person name="Coombs G.H."/>
            <person name="Mottram J.C."/>
            <person name="Tachezy J."/>
            <person name="Fraser-Liggett C.M."/>
            <person name="Johnson P.J."/>
        </authorList>
    </citation>
    <scope>NUCLEOTIDE SEQUENCE [LARGE SCALE GENOMIC DNA]</scope>
    <source>
        <strain evidence="2">G3</strain>
    </source>
</reference>
<keyword evidence="3" id="KW-1185">Reference proteome</keyword>
<feature type="region of interest" description="Disordered" evidence="1">
    <location>
        <begin position="699"/>
        <end position="801"/>
    </location>
</feature>
<protein>
    <recommendedName>
        <fullName evidence="4">Leucine Rich Repeat family protein</fullName>
    </recommendedName>
</protein>
<dbReference type="Gene3D" id="3.80.10.10">
    <property type="entry name" value="Ribonuclease Inhibitor"/>
    <property type="match status" value="1"/>
</dbReference>
<dbReference type="AlphaFoldDB" id="A2DQ72"/>
<organism evidence="2 3">
    <name type="scientific">Trichomonas vaginalis (strain ATCC PRA-98 / G3)</name>
    <dbReference type="NCBI Taxonomy" id="412133"/>
    <lineage>
        <taxon>Eukaryota</taxon>
        <taxon>Metamonada</taxon>
        <taxon>Parabasalia</taxon>
        <taxon>Trichomonadida</taxon>
        <taxon>Trichomonadidae</taxon>
        <taxon>Trichomonas</taxon>
    </lineage>
</organism>
<dbReference type="GO" id="GO:0030027">
    <property type="term" value="C:lamellipodium"/>
    <property type="evidence" value="ECO:0000318"/>
    <property type="project" value="GO_Central"/>
</dbReference>
<dbReference type="GO" id="GO:0016477">
    <property type="term" value="P:cell migration"/>
    <property type="evidence" value="ECO:0000318"/>
    <property type="project" value="GO_Central"/>
</dbReference>
<dbReference type="VEuPathDB" id="TrichDB:TVAGG3_0385570"/>
<feature type="compositionally biased region" description="Low complexity" evidence="1">
    <location>
        <begin position="758"/>
        <end position="775"/>
    </location>
</feature>
<dbReference type="InterPro" id="IPR032675">
    <property type="entry name" value="LRR_dom_sf"/>
</dbReference>
<dbReference type="RefSeq" id="XP_001329634.1">
    <property type="nucleotide sequence ID" value="XM_001329599.1"/>
</dbReference>
<evidence type="ECO:0000313" key="3">
    <source>
        <dbReference type="Proteomes" id="UP000001542"/>
    </source>
</evidence>
<feature type="compositionally biased region" description="Low complexity" evidence="1">
    <location>
        <begin position="706"/>
        <end position="716"/>
    </location>
</feature>
<name>A2DQ72_TRIV3</name>
<dbReference type="VEuPathDB" id="TrichDB:TVAG_494410"/>
<gene>
    <name evidence="2" type="ORF">TVAG_494410</name>
</gene>
<accession>A2DQ72</accession>